<dbReference type="InterPro" id="IPR009057">
    <property type="entry name" value="Homeodomain-like_sf"/>
</dbReference>
<dbReference type="Proteomes" id="UP000316968">
    <property type="component" value="Chromosome"/>
</dbReference>
<protein>
    <submittedName>
        <fullName evidence="6">Helix-turn-helix domain-containing protein</fullName>
    </submittedName>
</protein>
<dbReference type="SUPFAM" id="SSF51215">
    <property type="entry name" value="Regulatory protein AraC"/>
    <property type="match status" value="1"/>
</dbReference>
<dbReference type="InterPro" id="IPR018060">
    <property type="entry name" value="HTH_AraC"/>
</dbReference>
<dbReference type="EMBL" id="CP041217">
    <property type="protein sequence ID" value="QDH23162.1"/>
    <property type="molecule type" value="Genomic_DNA"/>
</dbReference>
<gene>
    <name evidence="6" type="ORF">FFV09_21240</name>
</gene>
<feature type="compositionally biased region" description="Basic and acidic residues" evidence="4">
    <location>
        <begin position="13"/>
        <end position="22"/>
    </location>
</feature>
<evidence type="ECO:0000313" key="7">
    <source>
        <dbReference type="Proteomes" id="UP000316968"/>
    </source>
</evidence>
<dbReference type="KEGG" id="saca:FFV09_21240"/>
<proteinExistence type="predicted"/>
<dbReference type="GO" id="GO:0003700">
    <property type="term" value="F:DNA-binding transcription factor activity"/>
    <property type="evidence" value="ECO:0007669"/>
    <property type="project" value="InterPro"/>
</dbReference>
<dbReference type="Gene3D" id="2.60.120.10">
    <property type="entry name" value="Jelly Rolls"/>
    <property type="match status" value="1"/>
</dbReference>
<dbReference type="InterPro" id="IPR003313">
    <property type="entry name" value="AraC-bd"/>
</dbReference>
<evidence type="ECO:0000256" key="2">
    <source>
        <dbReference type="ARBA" id="ARBA00023125"/>
    </source>
</evidence>
<evidence type="ECO:0000313" key="6">
    <source>
        <dbReference type="EMBL" id="QDH23162.1"/>
    </source>
</evidence>
<evidence type="ECO:0000259" key="5">
    <source>
        <dbReference type="PROSITE" id="PS01124"/>
    </source>
</evidence>
<dbReference type="SUPFAM" id="SSF46689">
    <property type="entry name" value="Homeodomain-like"/>
    <property type="match status" value="1"/>
</dbReference>
<name>A0A4Y6UZH6_SACBS</name>
<dbReference type="PROSITE" id="PS01124">
    <property type="entry name" value="HTH_ARAC_FAMILY_2"/>
    <property type="match status" value="1"/>
</dbReference>
<dbReference type="Gene3D" id="1.10.10.60">
    <property type="entry name" value="Homeodomain-like"/>
    <property type="match status" value="2"/>
</dbReference>
<evidence type="ECO:0000256" key="3">
    <source>
        <dbReference type="ARBA" id="ARBA00023163"/>
    </source>
</evidence>
<dbReference type="PRINTS" id="PR00032">
    <property type="entry name" value="HTHARAC"/>
</dbReference>
<dbReference type="GO" id="GO:0043565">
    <property type="term" value="F:sequence-specific DNA binding"/>
    <property type="evidence" value="ECO:0007669"/>
    <property type="project" value="InterPro"/>
</dbReference>
<dbReference type="Pfam" id="PF02311">
    <property type="entry name" value="AraC_binding"/>
    <property type="match status" value="1"/>
</dbReference>
<dbReference type="InterPro" id="IPR020449">
    <property type="entry name" value="Tscrpt_reg_AraC-type_HTH"/>
</dbReference>
<feature type="domain" description="HTH araC/xylS-type" evidence="5">
    <location>
        <begin position="379"/>
        <end position="478"/>
    </location>
</feature>
<keyword evidence="7" id="KW-1185">Reference proteome</keyword>
<dbReference type="Pfam" id="PF12833">
    <property type="entry name" value="HTH_18"/>
    <property type="match status" value="1"/>
</dbReference>
<feature type="compositionally biased region" description="Basic residues" evidence="4">
    <location>
        <begin position="1"/>
        <end position="12"/>
    </location>
</feature>
<dbReference type="PANTHER" id="PTHR43280:SF2">
    <property type="entry name" value="HTH-TYPE TRANSCRIPTIONAL REGULATOR EXSA"/>
    <property type="match status" value="1"/>
</dbReference>
<reference evidence="6 7" key="1">
    <citation type="submission" date="2019-06" db="EMBL/GenBank/DDBJ databases">
        <title>Saccharibacillus brassicae sp. nov., an endophytic bacterium isolated from Chinese cabbage seeds (Brassica pekinensis).</title>
        <authorList>
            <person name="Jiang L."/>
            <person name="Lee J."/>
            <person name="Kim S.W."/>
        </authorList>
    </citation>
    <scope>NUCLEOTIDE SEQUENCE [LARGE SCALE GENOMIC DNA]</scope>
    <source>
        <strain evidence="7">KCTC 43072 / ATSA2</strain>
    </source>
</reference>
<keyword evidence="3" id="KW-0804">Transcription</keyword>
<dbReference type="InterPro" id="IPR037923">
    <property type="entry name" value="HTH-like"/>
</dbReference>
<sequence length="482" mass="54002">MNKCSTIRRHNTEKRSTISRKEGGIAMSWTSEAGGGREFNLGQHALPDLHFSFQMCGAHWRKVSPGWSYPEHDHALFELNYVLEGQQVMRLNSQAQLQQPGELILIAPGCRHGSEIGSPASMTYFCLHFDIDDAVMYGRLAALGSRLHAADSELTTRLKPDLERLSLLSGETEEELAAESFAIRTCILRLLLELCQYAFDRPEAGGDPAMAATVQPEEARMLRERYALEKKMQDYLGGPDDGDRLSDRSLFPPFRWIGLFTVMVPDRAFWTKPDRFLAKILLEDELGRFGVSVVAAGERLLTAVLFTDGYSVPPLEEYAADCRRLLEHRLNEPVRIGLGGVAASSGELKGLYRQSLSRLGLSEAADWLPDFDFVNRTVRLALLVIESDYADSELTLAGLAARLELTPNYLSALFTAETGRTFTWHLTRIRIDRACALLRQSRLKVYQIARQIGYADPAYFSRSFKGVVGLSPAAYRENLLDE</sequence>
<feature type="region of interest" description="Disordered" evidence="4">
    <location>
        <begin position="1"/>
        <end position="22"/>
    </location>
</feature>
<evidence type="ECO:0000256" key="4">
    <source>
        <dbReference type="SAM" id="MobiDB-lite"/>
    </source>
</evidence>
<dbReference type="OrthoDB" id="247151at2"/>
<accession>A0A4Y6UZH6</accession>
<dbReference type="PANTHER" id="PTHR43280">
    <property type="entry name" value="ARAC-FAMILY TRANSCRIPTIONAL REGULATOR"/>
    <property type="match status" value="1"/>
</dbReference>
<keyword evidence="2" id="KW-0238">DNA-binding</keyword>
<dbReference type="InterPro" id="IPR014710">
    <property type="entry name" value="RmlC-like_jellyroll"/>
</dbReference>
<organism evidence="6 7">
    <name type="scientific">Saccharibacillus brassicae</name>
    <dbReference type="NCBI Taxonomy" id="2583377"/>
    <lineage>
        <taxon>Bacteria</taxon>
        <taxon>Bacillati</taxon>
        <taxon>Bacillota</taxon>
        <taxon>Bacilli</taxon>
        <taxon>Bacillales</taxon>
        <taxon>Paenibacillaceae</taxon>
        <taxon>Saccharibacillus</taxon>
    </lineage>
</organism>
<dbReference type="SMART" id="SM00342">
    <property type="entry name" value="HTH_ARAC"/>
    <property type="match status" value="1"/>
</dbReference>
<evidence type="ECO:0000256" key="1">
    <source>
        <dbReference type="ARBA" id="ARBA00023015"/>
    </source>
</evidence>
<dbReference type="AlphaFoldDB" id="A0A4Y6UZH6"/>
<keyword evidence="1" id="KW-0805">Transcription regulation</keyword>